<reference evidence="1" key="1">
    <citation type="submission" date="2020-08" db="EMBL/GenBank/DDBJ databases">
        <title>Multicomponent nature underlies the extraordinary mechanical properties of spider dragline silk.</title>
        <authorList>
            <person name="Kono N."/>
            <person name="Nakamura H."/>
            <person name="Mori M."/>
            <person name="Yoshida Y."/>
            <person name="Ohtoshi R."/>
            <person name="Malay A.D."/>
            <person name="Moran D.A.P."/>
            <person name="Tomita M."/>
            <person name="Numata K."/>
            <person name="Arakawa K."/>
        </authorList>
    </citation>
    <scope>NUCLEOTIDE SEQUENCE</scope>
</reference>
<evidence type="ECO:0000313" key="2">
    <source>
        <dbReference type="Proteomes" id="UP000886998"/>
    </source>
</evidence>
<comment type="caution">
    <text evidence="1">The sequence shown here is derived from an EMBL/GenBank/DDBJ whole genome shotgun (WGS) entry which is preliminary data.</text>
</comment>
<accession>A0A8X6YBD8</accession>
<name>A0A8X6YBD8_9ARAC</name>
<evidence type="ECO:0000313" key="1">
    <source>
        <dbReference type="EMBL" id="GFY67755.1"/>
    </source>
</evidence>
<organism evidence="1 2">
    <name type="scientific">Trichonephila inaurata madagascariensis</name>
    <dbReference type="NCBI Taxonomy" id="2747483"/>
    <lineage>
        <taxon>Eukaryota</taxon>
        <taxon>Metazoa</taxon>
        <taxon>Ecdysozoa</taxon>
        <taxon>Arthropoda</taxon>
        <taxon>Chelicerata</taxon>
        <taxon>Arachnida</taxon>
        <taxon>Araneae</taxon>
        <taxon>Araneomorphae</taxon>
        <taxon>Entelegynae</taxon>
        <taxon>Araneoidea</taxon>
        <taxon>Nephilidae</taxon>
        <taxon>Trichonephila</taxon>
        <taxon>Trichonephila inaurata</taxon>
    </lineage>
</organism>
<protein>
    <submittedName>
        <fullName evidence="1">Uncharacterized protein</fullName>
    </submittedName>
</protein>
<proteinExistence type="predicted"/>
<sequence>MLYYGNIQLRREQSPVDPCFDLCNIGNGLFCSQEIFISEENSHQLIHALISMISATWETDSCSQEILISAENSHHLNHWKRTLLFSGNTPQRREQSPVDPLETDSSVLSHKLNTVNLVLK</sequence>
<gene>
    <name evidence="1" type="ORF">TNIN_68851</name>
</gene>
<dbReference type="Proteomes" id="UP000886998">
    <property type="component" value="Unassembled WGS sequence"/>
</dbReference>
<dbReference type="EMBL" id="BMAV01016722">
    <property type="protein sequence ID" value="GFY67755.1"/>
    <property type="molecule type" value="Genomic_DNA"/>
</dbReference>
<dbReference type="AlphaFoldDB" id="A0A8X6YBD8"/>
<keyword evidence="2" id="KW-1185">Reference proteome</keyword>